<keyword evidence="4" id="KW-1185">Reference proteome</keyword>
<proteinExistence type="predicted"/>
<protein>
    <submittedName>
        <fullName evidence="3">Uncharacterized protein</fullName>
    </submittedName>
</protein>
<feature type="compositionally biased region" description="Basic and acidic residues" evidence="1">
    <location>
        <begin position="1"/>
        <end position="12"/>
    </location>
</feature>
<keyword evidence="2" id="KW-0812">Transmembrane</keyword>
<dbReference type="EMBL" id="BBNO01000007">
    <property type="protein sequence ID" value="GAO10702.1"/>
    <property type="molecule type" value="Genomic_DNA"/>
</dbReference>
<sequence length="84" mass="9333">MTLPWREDESWRRRYPQPGPDWTQGMPQGRTEPLTPMGRIEQYGRMGSALHGGRPAPWQRTVISGFAIGAVVVAVVSVLLIAFG</sequence>
<organism evidence="3 4">
    <name type="scientific">Streptomyces lydicamycinicus</name>
    <dbReference type="NCBI Taxonomy" id="1546107"/>
    <lineage>
        <taxon>Bacteria</taxon>
        <taxon>Bacillati</taxon>
        <taxon>Actinomycetota</taxon>
        <taxon>Actinomycetes</taxon>
        <taxon>Kitasatosporales</taxon>
        <taxon>Streptomycetaceae</taxon>
        <taxon>Streptomyces</taxon>
    </lineage>
</organism>
<keyword evidence="2" id="KW-0472">Membrane</keyword>
<reference evidence="3 4" key="2">
    <citation type="journal article" date="2015" name="Stand. Genomic Sci.">
        <title>Draft genome sequence of marine-derived Streptomyces sp. TP-A0598, a producer of anti-MRSA antibiotic lydicamycins.</title>
        <authorList>
            <person name="Komaki H."/>
            <person name="Ichikawa N."/>
            <person name="Hosoyama A."/>
            <person name="Fujita N."/>
            <person name="Igarashi Y."/>
        </authorList>
    </citation>
    <scope>NUCLEOTIDE SEQUENCE [LARGE SCALE GENOMIC DNA]</scope>
    <source>
        <strain evidence="3 4">NBRC 110027</strain>
    </source>
</reference>
<gene>
    <name evidence="3" type="ORF">TPA0598_07_04260</name>
</gene>
<name>A0A0P4RC94_9ACTN</name>
<evidence type="ECO:0000256" key="2">
    <source>
        <dbReference type="SAM" id="Phobius"/>
    </source>
</evidence>
<accession>A0A0P4RC94</accession>
<evidence type="ECO:0000313" key="4">
    <source>
        <dbReference type="Proteomes" id="UP000048965"/>
    </source>
</evidence>
<dbReference type="AlphaFoldDB" id="A0A0P4RC94"/>
<feature type="transmembrane region" description="Helical" evidence="2">
    <location>
        <begin position="62"/>
        <end position="83"/>
    </location>
</feature>
<keyword evidence="2" id="KW-1133">Transmembrane helix</keyword>
<evidence type="ECO:0000256" key="1">
    <source>
        <dbReference type="SAM" id="MobiDB-lite"/>
    </source>
</evidence>
<reference evidence="4" key="1">
    <citation type="submission" date="2014-09" db="EMBL/GenBank/DDBJ databases">
        <title>Whole genome shotgun sequence of Streptomyces sp. NBRC 110027.</title>
        <authorList>
            <person name="Komaki H."/>
            <person name="Ichikawa N."/>
            <person name="Katano-Makiyama Y."/>
            <person name="Hosoyama A."/>
            <person name="Hashimoto M."/>
            <person name="Uohara A."/>
            <person name="Kitahashi Y."/>
            <person name="Ohji S."/>
            <person name="Kimura A."/>
            <person name="Yamazoe A."/>
            <person name="Igarashi Y."/>
            <person name="Fujita N."/>
        </authorList>
    </citation>
    <scope>NUCLEOTIDE SEQUENCE [LARGE SCALE GENOMIC DNA]</scope>
    <source>
        <strain evidence="4">NBRC 110027</strain>
    </source>
</reference>
<dbReference type="RefSeq" id="WP_042158262.1">
    <property type="nucleotide sequence ID" value="NZ_BBNO01000007.1"/>
</dbReference>
<feature type="region of interest" description="Disordered" evidence="1">
    <location>
        <begin position="1"/>
        <end position="35"/>
    </location>
</feature>
<dbReference type="Proteomes" id="UP000048965">
    <property type="component" value="Unassembled WGS sequence"/>
</dbReference>
<comment type="caution">
    <text evidence="3">The sequence shown here is derived from an EMBL/GenBank/DDBJ whole genome shotgun (WGS) entry which is preliminary data.</text>
</comment>
<evidence type="ECO:0000313" key="3">
    <source>
        <dbReference type="EMBL" id="GAO10702.1"/>
    </source>
</evidence>
<dbReference type="OrthoDB" id="4277392at2"/>